<dbReference type="EMBL" id="CP147407">
    <property type="protein sequence ID" value="WXB97663.1"/>
    <property type="molecule type" value="Genomic_DNA"/>
</dbReference>
<dbReference type="SUPFAM" id="SSF56300">
    <property type="entry name" value="Metallo-dependent phosphatases"/>
    <property type="match status" value="1"/>
</dbReference>
<dbReference type="InterPro" id="IPR004843">
    <property type="entry name" value="Calcineurin-like_PHP"/>
</dbReference>
<dbReference type="Pfam" id="PF18058">
    <property type="entry name" value="SbsC_C"/>
    <property type="match status" value="1"/>
</dbReference>
<evidence type="ECO:0000313" key="8">
    <source>
        <dbReference type="Proteomes" id="UP001377337"/>
    </source>
</evidence>
<dbReference type="Proteomes" id="UP001377337">
    <property type="component" value="Chromosome"/>
</dbReference>
<dbReference type="Pfam" id="PF00149">
    <property type="entry name" value="Metallophos"/>
    <property type="match status" value="1"/>
</dbReference>
<dbReference type="SUPFAM" id="SSF55816">
    <property type="entry name" value="5'-nucleotidase (syn. UDP-sugar hydrolase), C-terminal domain"/>
    <property type="match status" value="1"/>
</dbReference>
<dbReference type="InterPro" id="IPR029052">
    <property type="entry name" value="Metallo-depent_PP-like"/>
</dbReference>
<feature type="coiled-coil region" evidence="2">
    <location>
        <begin position="237"/>
        <end position="268"/>
    </location>
</feature>
<organism evidence="7 8">
    <name type="scientific">Metabacillus sediminis</name>
    <dbReference type="NCBI Taxonomy" id="3117746"/>
    <lineage>
        <taxon>Bacteria</taxon>
        <taxon>Bacillati</taxon>
        <taxon>Bacillota</taxon>
        <taxon>Bacilli</taxon>
        <taxon>Bacillales</taxon>
        <taxon>Bacillaceae</taxon>
        <taxon>Metabacillus</taxon>
    </lineage>
</organism>
<feature type="domain" description="5'-Nucleotidase C-terminal" evidence="5">
    <location>
        <begin position="594"/>
        <end position="757"/>
    </location>
</feature>
<keyword evidence="1 3" id="KW-0732">Signal</keyword>
<evidence type="ECO:0000256" key="1">
    <source>
        <dbReference type="ARBA" id="ARBA00022729"/>
    </source>
</evidence>
<dbReference type="InterPro" id="IPR008334">
    <property type="entry name" value="5'-Nucleotdase_C"/>
</dbReference>
<accession>A0ABZ2NIN6</accession>
<protein>
    <submittedName>
        <fullName evidence="7">5'-nucleotidase C-terminal domain-containing protein</fullName>
    </submittedName>
</protein>
<dbReference type="PRINTS" id="PR01607">
    <property type="entry name" value="APYRASEFAMLY"/>
</dbReference>
<feature type="signal peptide" evidence="3">
    <location>
        <begin position="1"/>
        <end position="23"/>
    </location>
</feature>
<dbReference type="InterPro" id="IPR006179">
    <property type="entry name" value="5_nucleotidase/apyrase"/>
</dbReference>
<feature type="chain" id="PRO_5046567561" evidence="3">
    <location>
        <begin position="24"/>
        <end position="859"/>
    </location>
</feature>
<keyword evidence="2" id="KW-0175">Coiled coil</keyword>
<evidence type="ECO:0000259" key="6">
    <source>
        <dbReference type="Pfam" id="PF18058"/>
    </source>
</evidence>
<dbReference type="InterPro" id="IPR036907">
    <property type="entry name" value="5'-Nucleotdase_C_sf"/>
</dbReference>
<dbReference type="InterPro" id="IPR041378">
    <property type="entry name" value="S-layer_SbsC_C"/>
</dbReference>
<dbReference type="PANTHER" id="PTHR11575">
    <property type="entry name" value="5'-NUCLEOTIDASE-RELATED"/>
    <property type="match status" value="1"/>
</dbReference>
<reference evidence="7 8" key="1">
    <citation type="submission" date="2024-02" db="EMBL/GenBank/DDBJ databases">
        <title>Seven novel Bacillus-like species.</title>
        <authorList>
            <person name="Liu G."/>
        </authorList>
    </citation>
    <scope>NUCLEOTIDE SEQUENCE [LARGE SCALE GENOMIC DNA]</scope>
    <source>
        <strain evidence="7 8">FJAT-52054</strain>
    </source>
</reference>
<keyword evidence="8" id="KW-1185">Reference proteome</keyword>
<feature type="domain" description="Calcineurin-like phosphoesterase" evidence="4">
    <location>
        <begin position="287"/>
        <end position="500"/>
    </location>
</feature>
<evidence type="ECO:0000256" key="3">
    <source>
        <dbReference type="SAM" id="SignalP"/>
    </source>
</evidence>
<evidence type="ECO:0000313" key="7">
    <source>
        <dbReference type="EMBL" id="WXB97663.1"/>
    </source>
</evidence>
<evidence type="ECO:0000259" key="5">
    <source>
        <dbReference type="Pfam" id="PF02872"/>
    </source>
</evidence>
<dbReference type="RefSeq" id="WP_338780249.1">
    <property type="nucleotide sequence ID" value="NZ_CP147407.1"/>
</dbReference>
<evidence type="ECO:0000259" key="4">
    <source>
        <dbReference type="Pfam" id="PF00149"/>
    </source>
</evidence>
<evidence type="ECO:0000256" key="2">
    <source>
        <dbReference type="SAM" id="Coils"/>
    </source>
</evidence>
<gene>
    <name evidence="7" type="ORF">WCV65_03925</name>
</gene>
<dbReference type="Gene3D" id="3.90.780.10">
    <property type="entry name" value="5'-Nucleotidase, C-terminal domain"/>
    <property type="match status" value="1"/>
</dbReference>
<dbReference type="PANTHER" id="PTHR11575:SF24">
    <property type="entry name" value="5'-NUCLEOTIDASE"/>
    <property type="match status" value="1"/>
</dbReference>
<feature type="domain" description="SbsC C-terminal" evidence="6">
    <location>
        <begin position="51"/>
        <end position="178"/>
    </location>
</feature>
<sequence length="859" mass="93709">MRKRKIVQLAAAGTIALSTVAAANPAQGAVITKAEQAVKTAEAKVKALAPFYSSKKLETSPGFLKAYNDAKKSLAAAKSAVQSMPRSSSKTQMLNRIQYSEQTNTKAAHYIDAVKLGKQLSDMQSDYSRYFSMEVTEDSRMSFSKLNELRKAFERKIGKVSGSEVRNAFNGKFTLPAKISIEMTEYEMTQYDIQKKLQSAIDAKNEKEAEALLALLKRVEERGAKQKADLVKLFPGNQFLKESIQIIEKNMKEALQEIKEKFEDALEQIKPKPETPEKPGKAITLSLMHSNDTHANVENAPKRAAAVKEFRNEHPNALLLDAGDVFSGTLYFNEYLGQADLEFMNLMKYDAMTFGNHEFDLGTEPLAKFVEKASFPFVSANVDLSKDANLKGMFHDSVTADAKKGQIYNGIIKEIDGEKVGIFGLTTAETVSISSPGKDVAFENYINEAKTQVAELKKQGVNKIIALTHIGFQDGGGDNDVTLAKEVEGIDIIVGGHSHNKIDAPYVDTTGEEMTVITQANEYSKFLGTLNVTFDAKGKIESHNGKLLDLFAYEDKNVNKKADADEYKYQDDAEALQILNEKYKPSVVEKQKTVVGQTDVQLIGGNPAARTGETNLGDLITDGMLKKAQSVNPDTLIALQNGGGVRTTLDAGDITLSQVLTVLPFGNTLGIMELKGSEIKAALEHSVSIYPTVNGAFLQASGIKYVFNAAQPAGSRVTTIEVKQKDGSFNAIEMDKNYFVATNVFTAKGGDGYTMFAKAYEEGRVSEPGFTDWEIFSDYLKAKPVITAYPDARIIQSVIASEFNGTEAKPQVFPGNVMVEAADLAELKYANISGNLIIKGGTEIAAESVNVAGETIFID</sequence>
<dbReference type="Pfam" id="PF02872">
    <property type="entry name" value="5_nucleotid_C"/>
    <property type="match status" value="1"/>
</dbReference>
<proteinExistence type="predicted"/>
<dbReference type="Gene3D" id="3.60.21.10">
    <property type="match status" value="1"/>
</dbReference>
<name>A0ABZ2NIN6_9BACI</name>